<keyword evidence="5 6" id="KW-0067">ATP-binding</keyword>
<dbReference type="Pfam" id="PF00069">
    <property type="entry name" value="Pkinase"/>
    <property type="match status" value="1"/>
</dbReference>
<dbReference type="PROSITE" id="PS00107">
    <property type="entry name" value="PROTEIN_KINASE_ATP"/>
    <property type="match status" value="1"/>
</dbReference>
<dbReference type="InterPro" id="IPR017441">
    <property type="entry name" value="Protein_kinase_ATP_BS"/>
</dbReference>
<organism evidence="10">
    <name type="scientific">Fopius arisanus</name>
    <dbReference type="NCBI Taxonomy" id="64838"/>
    <lineage>
        <taxon>Eukaryota</taxon>
        <taxon>Metazoa</taxon>
        <taxon>Ecdysozoa</taxon>
        <taxon>Arthropoda</taxon>
        <taxon>Hexapoda</taxon>
        <taxon>Insecta</taxon>
        <taxon>Pterygota</taxon>
        <taxon>Neoptera</taxon>
        <taxon>Endopterygota</taxon>
        <taxon>Hymenoptera</taxon>
        <taxon>Apocrita</taxon>
        <taxon>Ichneumonoidea</taxon>
        <taxon>Braconidae</taxon>
        <taxon>Opiinae</taxon>
        <taxon>Fopius</taxon>
    </lineage>
</organism>
<feature type="domain" description="AGC-kinase C-terminal" evidence="9">
    <location>
        <begin position="278"/>
        <end position="332"/>
    </location>
</feature>
<evidence type="ECO:0000313" key="10">
    <source>
        <dbReference type="EMBL" id="JAG80494.1"/>
    </source>
</evidence>
<evidence type="ECO:0000256" key="6">
    <source>
        <dbReference type="PROSITE-ProRule" id="PRU10141"/>
    </source>
</evidence>
<dbReference type="GeneID" id="105268592"/>
<dbReference type="PANTHER" id="PTHR24353:SF37">
    <property type="entry name" value="CAMP-DEPENDENT PROTEIN KINASE CATALYTIC SUBUNIT PRKX"/>
    <property type="match status" value="1"/>
</dbReference>
<dbReference type="InterPro" id="IPR011009">
    <property type="entry name" value="Kinase-like_dom_sf"/>
</dbReference>
<protein>
    <submittedName>
        <fullName evidence="10">Pka-C3_1 protein</fullName>
    </submittedName>
    <submittedName>
        <fullName evidence="12">Protein kinase DC2</fullName>
    </submittedName>
</protein>
<dbReference type="InterPro" id="IPR000961">
    <property type="entry name" value="AGC-kinase_C"/>
</dbReference>
<dbReference type="GO" id="GO:0005524">
    <property type="term" value="F:ATP binding"/>
    <property type="evidence" value="ECO:0007669"/>
    <property type="project" value="UniProtKB-UniRule"/>
</dbReference>
<evidence type="ECO:0000256" key="5">
    <source>
        <dbReference type="ARBA" id="ARBA00022840"/>
    </source>
</evidence>
<dbReference type="InterPro" id="IPR000719">
    <property type="entry name" value="Prot_kinase_dom"/>
</dbReference>
<dbReference type="PANTHER" id="PTHR24353">
    <property type="entry name" value="CYCLIC NUCLEOTIDE-DEPENDENT PROTEIN KINASE"/>
    <property type="match status" value="1"/>
</dbReference>
<dbReference type="GO" id="GO:0004691">
    <property type="term" value="F:cAMP-dependent protein kinase activity"/>
    <property type="evidence" value="ECO:0007669"/>
    <property type="project" value="TreeGrafter"/>
</dbReference>
<evidence type="ECO:0000313" key="11">
    <source>
        <dbReference type="Proteomes" id="UP000694866"/>
    </source>
</evidence>
<keyword evidence="1 7" id="KW-0723">Serine/threonine-protein kinase</keyword>
<proteinExistence type="inferred from homology"/>
<evidence type="ECO:0000256" key="1">
    <source>
        <dbReference type="ARBA" id="ARBA00022527"/>
    </source>
</evidence>
<comment type="similarity">
    <text evidence="7">Belongs to the protein kinase superfamily.</text>
</comment>
<dbReference type="FunFam" id="1.10.510.10:FF:000005">
    <property type="entry name" value="cAMP-dependent protein kinase catalytic subunit alpha"/>
    <property type="match status" value="1"/>
</dbReference>
<dbReference type="PROSITE" id="PS50011">
    <property type="entry name" value="PROTEIN_KINASE_DOM"/>
    <property type="match status" value="1"/>
</dbReference>
<dbReference type="SMART" id="SM00220">
    <property type="entry name" value="S_TKc"/>
    <property type="match status" value="1"/>
</dbReference>
<dbReference type="Gene3D" id="3.30.200.20">
    <property type="entry name" value="Phosphorylase Kinase, domain 1"/>
    <property type="match status" value="1"/>
</dbReference>
<dbReference type="PROSITE" id="PS00108">
    <property type="entry name" value="PROTEIN_KINASE_ST"/>
    <property type="match status" value="1"/>
</dbReference>
<dbReference type="Gene3D" id="1.10.510.10">
    <property type="entry name" value="Transferase(Phosphotransferase) domain 1"/>
    <property type="match status" value="1"/>
</dbReference>
<feature type="binding site" evidence="6">
    <location>
        <position position="52"/>
    </location>
    <ligand>
        <name>ATP</name>
        <dbReference type="ChEBI" id="CHEBI:30616"/>
    </ligand>
</feature>
<name>A0A0C9RC96_9HYME</name>
<dbReference type="InterPro" id="IPR008271">
    <property type="entry name" value="Ser/Thr_kinase_AS"/>
</dbReference>
<dbReference type="Proteomes" id="UP000694866">
    <property type="component" value="Unplaced"/>
</dbReference>
<dbReference type="RefSeq" id="XP_011306564.1">
    <property type="nucleotide sequence ID" value="XM_011308262.1"/>
</dbReference>
<evidence type="ECO:0000259" key="8">
    <source>
        <dbReference type="PROSITE" id="PS50011"/>
    </source>
</evidence>
<keyword evidence="4 12" id="KW-0418">Kinase</keyword>
<feature type="domain" description="Protein kinase" evidence="8">
    <location>
        <begin position="25"/>
        <end position="277"/>
    </location>
</feature>
<accession>A0A0C9RC96</accession>
<reference evidence="12" key="2">
    <citation type="submission" date="2025-04" db="UniProtKB">
        <authorList>
            <consortium name="RefSeq"/>
        </authorList>
    </citation>
    <scope>IDENTIFICATION</scope>
    <source>
        <strain evidence="12">USDA-PBARC FA_bdor</strain>
        <tissue evidence="12">Whole organism</tissue>
    </source>
</reference>
<keyword evidence="11" id="KW-1185">Reference proteome</keyword>
<sequence length="332" mass="37780">MSGDTTTSDEEGSQEDSGQYDIDDLEMIKTIGTGTFGRVVLCRHQGSPLALKVLSMVDVIRLKQVEHVRNEVSVLKEVNHPFIVNMLWSGRDSSNVYMLLEFVAGGELFSYLRAAGRFSVPTSCFYASEIVCALDYLHSRHIVYRDLKPENLLLDSQGHLKITDFGFSKKLTDRTWTLCGTPEYLAPEIIQSKGHNKAVDWWALGVLIYEMLAGYPPFFDDNPFGIYEKILGGRIEWPKHVDPVAKDLIKKLLVADRTKRLGNMRQAAEDVKRHRWFKLIDWSLVPQRALTPPIHPRVKAPGDASCFDDYPEIDWRSQPPLPPDQLALFQDF</sequence>
<dbReference type="AlphaFoldDB" id="A0A0C9RC96"/>
<dbReference type="OrthoDB" id="63267at2759"/>
<evidence type="ECO:0000313" key="12">
    <source>
        <dbReference type="RefSeq" id="XP_011306564.1"/>
    </source>
</evidence>
<dbReference type="GO" id="GO:0005952">
    <property type="term" value="C:cAMP-dependent protein kinase complex"/>
    <property type="evidence" value="ECO:0007669"/>
    <property type="project" value="TreeGrafter"/>
</dbReference>
<evidence type="ECO:0000259" key="9">
    <source>
        <dbReference type="PROSITE" id="PS51285"/>
    </source>
</evidence>
<dbReference type="SUPFAM" id="SSF56112">
    <property type="entry name" value="Protein kinase-like (PK-like)"/>
    <property type="match status" value="1"/>
</dbReference>
<dbReference type="CTD" id="39733"/>
<evidence type="ECO:0000256" key="3">
    <source>
        <dbReference type="ARBA" id="ARBA00022741"/>
    </source>
</evidence>
<evidence type="ECO:0000256" key="7">
    <source>
        <dbReference type="RuleBase" id="RU000304"/>
    </source>
</evidence>
<reference evidence="10" key="1">
    <citation type="submission" date="2015-01" db="EMBL/GenBank/DDBJ databases">
        <title>Transcriptome Assembly of Fopius arisanus.</title>
        <authorList>
            <person name="Geib S."/>
        </authorList>
    </citation>
    <scope>NUCLEOTIDE SEQUENCE</scope>
</reference>
<evidence type="ECO:0000256" key="4">
    <source>
        <dbReference type="ARBA" id="ARBA00022777"/>
    </source>
</evidence>
<evidence type="ECO:0000256" key="2">
    <source>
        <dbReference type="ARBA" id="ARBA00022679"/>
    </source>
</evidence>
<dbReference type="SMART" id="SM00133">
    <property type="entry name" value="S_TK_X"/>
    <property type="match status" value="1"/>
</dbReference>
<dbReference type="GO" id="GO:0005829">
    <property type="term" value="C:cytosol"/>
    <property type="evidence" value="ECO:0007669"/>
    <property type="project" value="TreeGrafter"/>
</dbReference>
<dbReference type="EMBL" id="GBYB01010727">
    <property type="protein sequence ID" value="JAG80494.1"/>
    <property type="molecule type" value="Transcribed_RNA"/>
</dbReference>
<dbReference type="PROSITE" id="PS51285">
    <property type="entry name" value="AGC_KINASE_CTER"/>
    <property type="match status" value="1"/>
</dbReference>
<accession>A0A9R1TC39</accession>
<keyword evidence="2" id="KW-0808">Transferase</keyword>
<keyword evidence="3 6" id="KW-0547">Nucleotide-binding</keyword>
<gene>
    <name evidence="10" type="primary">Pka-C3_1</name>
    <name evidence="12" type="synonym">LOC105268592</name>
    <name evidence="10" type="ORF">g.49030</name>
</gene>
<dbReference type="GO" id="GO:0007476">
    <property type="term" value="P:imaginal disc-derived wing morphogenesis"/>
    <property type="evidence" value="ECO:0007669"/>
    <property type="project" value="UniProtKB-ARBA"/>
</dbReference>
<dbReference type="KEGG" id="fas:105268592"/>